<comment type="caution">
    <text evidence="5">The sequence shown here is derived from an EMBL/GenBank/DDBJ whole genome shotgun (WGS) entry which is preliminary data.</text>
</comment>
<evidence type="ECO:0000313" key="5">
    <source>
        <dbReference type="EMBL" id="KAJ1695206.1"/>
    </source>
</evidence>
<name>A0A9Q0CJS1_9POAL</name>
<evidence type="ECO:0000256" key="4">
    <source>
        <dbReference type="ARBA" id="ARBA00023157"/>
    </source>
</evidence>
<organism evidence="5 6">
    <name type="scientific">Rhynchospora breviuscula</name>
    <dbReference type="NCBI Taxonomy" id="2022672"/>
    <lineage>
        <taxon>Eukaryota</taxon>
        <taxon>Viridiplantae</taxon>
        <taxon>Streptophyta</taxon>
        <taxon>Embryophyta</taxon>
        <taxon>Tracheophyta</taxon>
        <taxon>Spermatophyta</taxon>
        <taxon>Magnoliopsida</taxon>
        <taxon>Liliopsida</taxon>
        <taxon>Poales</taxon>
        <taxon>Cyperaceae</taxon>
        <taxon>Cyperoideae</taxon>
        <taxon>Rhynchosporeae</taxon>
        <taxon>Rhynchospora</taxon>
    </lineage>
</organism>
<keyword evidence="6" id="KW-1185">Reference proteome</keyword>
<dbReference type="PANTHER" id="PTHR33136">
    <property type="entry name" value="RAPID ALKALINIZATION FACTOR-LIKE"/>
    <property type="match status" value="1"/>
</dbReference>
<comment type="similarity">
    <text evidence="1">Belongs to the plant rapid alkalinization factor (RALF) family.</text>
</comment>
<dbReference type="GO" id="GO:0009506">
    <property type="term" value="C:plasmodesma"/>
    <property type="evidence" value="ECO:0007669"/>
    <property type="project" value="TreeGrafter"/>
</dbReference>
<proteinExistence type="inferred from homology"/>
<keyword evidence="3" id="KW-0732">Signal</keyword>
<evidence type="ECO:0000313" key="6">
    <source>
        <dbReference type="Proteomes" id="UP001151287"/>
    </source>
</evidence>
<dbReference type="Proteomes" id="UP001151287">
    <property type="component" value="Unassembled WGS sequence"/>
</dbReference>
<protein>
    <recommendedName>
        <fullName evidence="7">Protein RALF-like 33</fullName>
    </recommendedName>
</protein>
<dbReference type="OrthoDB" id="1613518at2759"/>
<dbReference type="GO" id="GO:0005179">
    <property type="term" value="F:hormone activity"/>
    <property type="evidence" value="ECO:0007669"/>
    <property type="project" value="UniProtKB-KW"/>
</dbReference>
<accession>A0A9Q0CJS1</accession>
<dbReference type="EMBL" id="JAMQYH010000003">
    <property type="protein sequence ID" value="KAJ1695206.1"/>
    <property type="molecule type" value="Genomic_DNA"/>
</dbReference>
<keyword evidence="4" id="KW-1015">Disulfide bond</keyword>
<evidence type="ECO:0000256" key="3">
    <source>
        <dbReference type="ARBA" id="ARBA00022729"/>
    </source>
</evidence>
<reference evidence="5" key="1">
    <citation type="journal article" date="2022" name="Cell">
        <title>Repeat-based holocentromeres influence genome architecture and karyotype evolution.</title>
        <authorList>
            <person name="Hofstatter P.G."/>
            <person name="Thangavel G."/>
            <person name="Lux T."/>
            <person name="Neumann P."/>
            <person name="Vondrak T."/>
            <person name="Novak P."/>
            <person name="Zhang M."/>
            <person name="Costa L."/>
            <person name="Castellani M."/>
            <person name="Scott A."/>
            <person name="Toegelov H."/>
            <person name="Fuchs J."/>
            <person name="Mata-Sucre Y."/>
            <person name="Dias Y."/>
            <person name="Vanzela A.L.L."/>
            <person name="Huettel B."/>
            <person name="Almeida C.C.S."/>
            <person name="Simkova H."/>
            <person name="Souza G."/>
            <person name="Pedrosa-Harand A."/>
            <person name="Macas J."/>
            <person name="Mayer K.F.X."/>
            <person name="Houben A."/>
            <person name="Marques A."/>
        </authorList>
    </citation>
    <scope>NUCLEOTIDE SEQUENCE</scope>
    <source>
        <strain evidence="5">RhyBre1mFocal</strain>
    </source>
</reference>
<dbReference type="PANTHER" id="PTHR33136:SF13">
    <property type="entry name" value="OS10G0328900 PROTEIN"/>
    <property type="match status" value="1"/>
</dbReference>
<dbReference type="InterPro" id="IPR008801">
    <property type="entry name" value="RALF"/>
</dbReference>
<gene>
    <name evidence="5" type="ORF">LUZ63_011904</name>
</gene>
<evidence type="ECO:0008006" key="7">
    <source>
        <dbReference type="Google" id="ProtNLM"/>
    </source>
</evidence>
<dbReference type="AlphaFoldDB" id="A0A9Q0CJS1"/>
<sequence>MLVEIYNKIKCSNPRRLRAAIAIAIAIAMAKLSLLFPLLLLLLVSLAAPSLSLHSDLPLSAYGLSLSTNSRCSGDSLGECLEDEVDDTTSRRFLAGTPGYISYGALRRDSVPCSRRGASYYNCRPGGQANPYRRGCSAITRCRG</sequence>
<keyword evidence="2" id="KW-0372">Hormone</keyword>
<evidence type="ECO:0000256" key="2">
    <source>
        <dbReference type="ARBA" id="ARBA00022702"/>
    </source>
</evidence>
<dbReference type="GO" id="GO:0019722">
    <property type="term" value="P:calcium-mediated signaling"/>
    <property type="evidence" value="ECO:0007669"/>
    <property type="project" value="TreeGrafter"/>
</dbReference>
<dbReference type="Pfam" id="PF05498">
    <property type="entry name" value="RALF"/>
    <property type="match status" value="1"/>
</dbReference>
<evidence type="ECO:0000256" key="1">
    <source>
        <dbReference type="ARBA" id="ARBA00009178"/>
    </source>
</evidence>